<evidence type="ECO:0000313" key="6">
    <source>
        <dbReference type="EMBL" id="JAI17857.1"/>
    </source>
</evidence>
<comment type="subcellular location">
    <subcellularLocation>
        <location evidence="1">Secreted</location>
    </subcellularLocation>
</comment>
<proteinExistence type="predicted"/>
<dbReference type="GO" id="GO:0005576">
    <property type="term" value="C:extracellular region"/>
    <property type="evidence" value="ECO:0007669"/>
    <property type="project" value="UniProtKB-SubCell"/>
</dbReference>
<organism evidence="6">
    <name type="scientific">Conus lenavati</name>
    <name type="common">Cone snail</name>
    <dbReference type="NCBI Taxonomy" id="1519839"/>
    <lineage>
        <taxon>Eukaryota</taxon>
        <taxon>Metazoa</taxon>
        <taxon>Spiralia</taxon>
        <taxon>Lophotrochozoa</taxon>
        <taxon>Mollusca</taxon>
        <taxon>Gastropoda</taxon>
        <taxon>Caenogastropoda</taxon>
        <taxon>Neogastropoda</taxon>
        <taxon>Conoidea</taxon>
        <taxon>Conidae</taxon>
        <taxon>Conus</taxon>
        <taxon>Splinoconus</taxon>
    </lineage>
</organism>
<accession>A0A0K8TTR0</accession>
<evidence type="ECO:0000256" key="1">
    <source>
        <dbReference type="ARBA" id="ARBA00004613"/>
    </source>
</evidence>
<feature type="chain" id="PRO_5005520202" evidence="5">
    <location>
        <begin position="20"/>
        <end position="78"/>
    </location>
</feature>
<evidence type="ECO:0000256" key="3">
    <source>
        <dbReference type="ARBA" id="ARBA00022656"/>
    </source>
</evidence>
<evidence type="ECO:0000256" key="2">
    <source>
        <dbReference type="ARBA" id="ARBA00022525"/>
    </source>
</evidence>
<keyword evidence="3" id="KW-0800">Toxin</keyword>
<feature type="signal peptide" evidence="5">
    <location>
        <begin position="1"/>
        <end position="19"/>
    </location>
</feature>
<dbReference type="AlphaFoldDB" id="A0A0K8TTR0"/>
<dbReference type="GO" id="GO:0090729">
    <property type="term" value="F:toxin activity"/>
    <property type="evidence" value="ECO:0007669"/>
    <property type="project" value="UniProtKB-KW"/>
</dbReference>
<dbReference type="EMBL" id="GCVH01000036">
    <property type="protein sequence ID" value="JAI17857.1"/>
    <property type="molecule type" value="Transcribed_RNA"/>
</dbReference>
<name>A0A0K8TTR0_CONLV</name>
<keyword evidence="2" id="KW-0964">Secreted</keyword>
<keyword evidence="5" id="KW-0732">Signal</keyword>
<evidence type="ECO:0000256" key="4">
    <source>
        <dbReference type="ARBA" id="ARBA00023157"/>
    </source>
</evidence>
<sequence length="78" mass="8680">MKLSVTFLLILMILPSVTGEKSSKHTLRRLKLASFFRGGCSEVGERCGHHFDCCWQTCCFFGTCGVSAWGSAWGCDHF</sequence>
<dbReference type="InterPro" id="IPR013141">
    <property type="entry name" value="Conotoxin-I_CS"/>
</dbReference>
<dbReference type="PROSITE" id="PS60019">
    <property type="entry name" value="I_CONOTOXIN"/>
    <property type="match status" value="1"/>
</dbReference>
<keyword evidence="4" id="KW-1015">Disulfide bond</keyword>
<protein>
    <submittedName>
        <fullName evidence="6">Conopeptide</fullName>
    </submittedName>
</protein>
<evidence type="ECO:0000256" key="5">
    <source>
        <dbReference type="SAM" id="SignalP"/>
    </source>
</evidence>
<reference evidence="6" key="1">
    <citation type="submission" date="2015-04" db="EMBL/GenBank/DDBJ databases">
        <authorList>
            <person name="Syromyatnikov M.Y."/>
            <person name="Popov V.N."/>
        </authorList>
    </citation>
    <scope>NUCLEOTIDE SEQUENCE</scope>
    <source>
        <tissue evidence="6">Venom duct</tissue>
    </source>
</reference>